<reference evidence="2 3" key="2">
    <citation type="submission" date="2018-11" db="EMBL/GenBank/DDBJ databases">
        <authorList>
            <consortium name="Pathogen Informatics"/>
        </authorList>
    </citation>
    <scope>NUCLEOTIDE SEQUENCE [LARGE SCALE GENOMIC DNA]</scope>
    <source>
        <strain evidence="2 3">Costa Rica</strain>
    </source>
</reference>
<keyword evidence="1" id="KW-0472">Membrane</keyword>
<dbReference type="InterPro" id="IPR019425">
    <property type="entry name" value="7TM_GPCR_serpentine_rcpt_Srt"/>
</dbReference>
<gene>
    <name evidence="2" type="ORF">ACOC_LOCUS3016</name>
</gene>
<reference evidence="4" key="1">
    <citation type="submission" date="2016-04" db="UniProtKB">
        <authorList>
            <consortium name="WormBaseParasite"/>
        </authorList>
    </citation>
    <scope>IDENTIFICATION</scope>
</reference>
<sequence>MMLLSMVCAVAYTIILKILWKGDLMKMASYKLMFVLGIFDTIQCIPHFITGIFTIKQSVFHPILSKSLGVLATPSYIAYVMLTMVLSFNRLVLIYSPHFESRFFSKPLWIGSVVVVWLAYAICLSTPWVTINYVPERYSWNYDYSLDFSHWVQRSEILVEFGNIFLSIVFHALTIGILYRTRRRFRVRSSNGAEMKVFIQAFIVTIYCIILNLLWHNSKLVLPANIWSYMALNIMWILSAGINPLIYFVVNRFLFLFSIVNGKFLNFDTHKDCNLAS</sequence>
<feature type="transmembrane region" description="Helical" evidence="1">
    <location>
        <begin position="197"/>
        <end position="215"/>
    </location>
</feature>
<dbReference type="OMA" id="DIAQCFP"/>
<feature type="transmembrane region" description="Helical" evidence="1">
    <location>
        <begin position="227"/>
        <end position="250"/>
    </location>
</feature>
<proteinExistence type="predicted"/>
<dbReference type="SUPFAM" id="SSF81321">
    <property type="entry name" value="Family A G protein-coupled receptor-like"/>
    <property type="match status" value="1"/>
</dbReference>
<protein>
    <submittedName>
        <fullName evidence="4">G_PROTEIN_RECEP_F1_2 domain-containing protein</fullName>
    </submittedName>
</protein>
<dbReference type="OrthoDB" id="5802741at2759"/>
<feature type="transmembrane region" description="Helical" evidence="1">
    <location>
        <begin position="76"/>
        <end position="96"/>
    </location>
</feature>
<keyword evidence="1" id="KW-1133">Transmembrane helix</keyword>
<evidence type="ECO:0000256" key="1">
    <source>
        <dbReference type="SAM" id="Phobius"/>
    </source>
</evidence>
<evidence type="ECO:0000313" key="4">
    <source>
        <dbReference type="WBParaSite" id="ACOC_0000301501-mRNA-1"/>
    </source>
</evidence>
<dbReference type="WBParaSite" id="ACOC_0000301501-mRNA-1">
    <property type="protein sequence ID" value="ACOC_0000301501-mRNA-1"/>
    <property type="gene ID" value="ACOC_0000301501"/>
</dbReference>
<dbReference type="PANTHER" id="PTHR23021">
    <property type="entry name" value="SERPENTINE RECEPTOR, CLASS T"/>
    <property type="match status" value="1"/>
</dbReference>
<feature type="transmembrane region" description="Helical" evidence="1">
    <location>
        <begin position="157"/>
        <end position="177"/>
    </location>
</feature>
<dbReference type="Pfam" id="PF10321">
    <property type="entry name" value="7TM_GPCR_Srt"/>
    <property type="match status" value="1"/>
</dbReference>
<dbReference type="AlphaFoldDB" id="A0A0R3PFN9"/>
<keyword evidence="1" id="KW-0812">Transmembrane</keyword>
<feature type="transmembrane region" description="Helical" evidence="1">
    <location>
        <begin position="108"/>
        <end position="131"/>
    </location>
</feature>
<dbReference type="PANTHER" id="PTHR23021:SF82">
    <property type="entry name" value="G PROTEIN-COUPLED RECEPTOR"/>
    <property type="match status" value="1"/>
</dbReference>
<dbReference type="EMBL" id="UYYA01000754">
    <property type="protein sequence ID" value="VDM54601.1"/>
    <property type="molecule type" value="Genomic_DNA"/>
</dbReference>
<evidence type="ECO:0000313" key="2">
    <source>
        <dbReference type="EMBL" id="VDM54601.1"/>
    </source>
</evidence>
<evidence type="ECO:0000313" key="3">
    <source>
        <dbReference type="Proteomes" id="UP000267027"/>
    </source>
</evidence>
<accession>A0A0R3PFN9</accession>
<dbReference type="Gene3D" id="1.20.1070.10">
    <property type="entry name" value="Rhodopsin 7-helix transmembrane proteins"/>
    <property type="match status" value="1"/>
</dbReference>
<dbReference type="Proteomes" id="UP000267027">
    <property type="component" value="Unassembled WGS sequence"/>
</dbReference>
<organism evidence="4">
    <name type="scientific">Angiostrongylus costaricensis</name>
    <name type="common">Nematode worm</name>
    <dbReference type="NCBI Taxonomy" id="334426"/>
    <lineage>
        <taxon>Eukaryota</taxon>
        <taxon>Metazoa</taxon>
        <taxon>Ecdysozoa</taxon>
        <taxon>Nematoda</taxon>
        <taxon>Chromadorea</taxon>
        <taxon>Rhabditida</taxon>
        <taxon>Rhabditina</taxon>
        <taxon>Rhabditomorpha</taxon>
        <taxon>Strongyloidea</taxon>
        <taxon>Metastrongylidae</taxon>
        <taxon>Angiostrongylus</taxon>
    </lineage>
</organism>
<keyword evidence="3" id="KW-1185">Reference proteome</keyword>
<name>A0A0R3PFN9_ANGCS</name>